<reference evidence="2 3" key="1">
    <citation type="journal article" date="2016" name="Genome Announc.">
        <title>Complete Genome Sequence of Thiostrepton-Producing Streptomyces laurentii ATCC 31255.</title>
        <authorList>
            <person name="Doi K."/>
            <person name="Fujino Y."/>
            <person name="Nagayoshi Y."/>
            <person name="Ohshima T."/>
            <person name="Ogata S."/>
        </authorList>
    </citation>
    <scope>NUCLEOTIDE SEQUENCE [LARGE SCALE GENOMIC DNA]</scope>
    <source>
        <strain evidence="2 3">ATCC 31255</strain>
    </source>
</reference>
<dbReference type="GO" id="GO:0016301">
    <property type="term" value="F:kinase activity"/>
    <property type="evidence" value="ECO:0007669"/>
    <property type="project" value="UniProtKB-KW"/>
</dbReference>
<dbReference type="InterPro" id="IPR006083">
    <property type="entry name" value="PRK/URK"/>
</dbReference>
<dbReference type="InterPro" id="IPR002328">
    <property type="entry name" value="ADH_Zn_CS"/>
</dbReference>
<dbReference type="GO" id="GO:0005524">
    <property type="term" value="F:ATP binding"/>
    <property type="evidence" value="ECO:0007669"/>
    <property type="project" value="InterPro"/>
</dbReference>
<evidence type="ECO:0000313" key="3">
    <source>
        <dbReference type="Proteomes" id="UP000217676"/>
    </source>
</evidence>
<dbReference type="Proteomes" id="UP000217676">
    <property type="component" value="Chromosome"/>
</dbReference>
<evidence type="ECO:0000313" key="2">
    <source>
        <dbReference type="EMBL" id="BAU87603.1"/>
    </source>
</evidence>
<dbReference type="PROSITE" id="PS00059">
    <property type="entry name" value="ADH_ZINC"/>
    <property type="match status" value="1"/>
</dbReference>
<dbReference type="EMBL" id="AP017424">
    <property type="protein sequence ID" value="BAU87603.1"/>
    <property type="molecule type" value="Genomic_DNA"/>
</dbReference>
<accession>A0A160P9C2</accession>
<dbReference type="GO" id="GO:0016491">
    <property type="term" value="F:oxidoreductase activity"/>
    <property type="evidence" value="ECO:0007669"/>
    <property type="project" value="InterPro"/>
</dbReference>
<gene>
    <name evidence="2" type="ORF">SLA_6737</name>
</gene>
<dbReference type="KEGG" id="slau:SLA_6737"/>
<dbReference type="Gene3D" id="3.40.50.300">
    <property type="entry name" value="P-loop containing nucleotide triphosphate hydrolases"/>
    <property type="match status" value="1"/>
</dbReference>
<dbReference type="AlphaFoldDB" id="A0A160P9C2"/>
<protein>
    <submittedName>
        <fullName evidence="2">Phosphoribulokinase/uridine kinase</fullName>
    </submittedName>
</protein>
<keyword evidence="3" id="KW-1185">Reference proteome</keyword>
<keyword evidence="2" id="KW-0808">Transferase</keyword>
<feature type="domain" description="Phosphoribulokinase/uridine kinase" evidence="1">
    <location>
        <begin position="48"/>
        <end position="204"/>
    </location>
</feature>
<dbReference type="SUPFAM" id="SSF52540">
    <property type="entry name" value="P-loop containing nucleoside triphosphate hydrolases"/>
    <property type="match status" value="1"/>
</dbReference>
<dbReference type="InterPro" id="IPR027417">
    <property type="entry name" value="P-loop_NTPase"/>
</dbReference>
<evidence type="ECO:0000259" key="1">
    <source>
        <dbReference type="Pfam" id="PF00485"/>
    </source>
</evidence>
<sequence length="248" mass="27719">MTSPRADIRHAVSSWRQPCPPALSAERGALVEETARRVLARGAGRLLVGIDGFTAAGKTSFGHELAGRIAAVGRPVLRATLDDFKNPWKDRHLYDRESGEGYYRNAYDYEAVRRLLLDPCRSPAVTSCVLCAIDPLTQEDHSARTSPLAPDAVLIVDGVFAFRPGIDAYWDFRIWLDVAEELSVRRGAERDQDWAGSGAEAIHRDRYLAAERVYLREADPLPRMDLVIDNTEFAHPRVVAERNPPETR</sequence>
<keyword evidence="2" id="KW-0418">Kinase</keyword>
<name>A0A160P9C2_STRLU</name>
<dbReference type="GO" id="GO:0008270">
    <property type="term" value="F:zinc ion binding"/>
    <property type="evidence" value="ECO:0007669"/>
    <property type="project" value="InterPro"/>
</dbReference>
<proteinExistence type="predicted"/>
<organism evidence="2 3">
    <name type="scientific">Streptomyces laurentii</name>
    <dbReference type="NCBI Taxonomy" id="39478"/>
    <lineage>
        <taxon>Bacteria</taxon>
        <taxon>Bacillati</taxon>
        <taxon>Actinomycetota</taxon>
        <taxon>Actinomycetes</taxon>
        <taxon>Kitasatosporales</taxon>
        <taxon>Streptomycetaceae</taxon>
        <taxon>Streptomyces</taxon>
    </lineage>
</organism>
<dbReference type="Pfam" id="PF00485">
    <property type="entry name" value="PRK"/>
    <property type="match status" value="1"/>
</dbReference>